<keyword evidence="3" id="KW-1185">Reference proteome</keyword>
<feature type="region of interest" description="Disordered" evidence="1">
    <location>
        <begin position="229"/>
        <end position="255"/>
    </location>
</feature>
<dbReference type="EMBL" id="MCGO01000014">
    <property type="protein sequence ID" value="ORY47465.1"/>
    <property type="molecule type" value="Genomic_DNA"/>
</dbReference>
<protein>
    <submittedName>
        <fullName evidence="2">Uncharacterized protein</fullName>
    </submittedName>
</protein>
<feature type="region of interest" description="Disordered" evidence="1">
    <location>
        <begin position="374"/>
        <end position="415"/>
    </location>
</feature>
<feature type="region of interest" description="Disordered" evidence="1">
    <location>
        <begin position="103"/>
        <end position="198"/>
    </location>
</feature>
<reference evidence="2 3" key="1">
    <citation type="submission" date="2016-07" db="EMBL/GenBank/DDBJ databases">
        <title>Pervasive Adenine N6-methylation of Active Genes in Fungi.</title>
        <authorList>
            <consortium name="DOE Joint Genome Institute"/>
            <person name="Mondo S.J."/>
            <person name="Dannebaum R.O."/>
            <person name="Kuo R.C."/>
            <person name="Labutti K."/>
            <person name="Haridas S."/>
            <person name="Kuo A."/>
            <person name="Salamov A."/>
            <person name="Ahrendt S.R."/>
            <person name="Lipzen A."/>
            <person name="Sullivan W."/>
            <person name="Andreopoulos W.B."/>
            <person name="Clum A."/>
            <person name="Lindquist E."/>
            <person name="Daum C."/>
            <person name="Ramamoorthy G.K."/>
            <person name="Gryganskyi A."/>
            <person name="Culley D."/>
            <person name="Magnuson J.K."/>
            <person name="James T.Y."/>
            <person name="O'Malley M.A."/>
            <person name="Stajich J.E."/>
            <person name="Spatafora J.W."/>
            <person name="Visel A."/>
            <person name="Grigoriev I.V."/>
        </authorList>
    </citation>
    <scope>NUCLEOTIDE SEQUENCE [LARGE SCALE GENOMIC DNA]</scope>
    <source>
        <strain evidence="2 3">JEL800</strain>
    </source>
</reference>
<feature type="compositionally biased region" description="Pro residues" evidence="1">
    <location>
        <begin position="378"/>
        <end position="392"/>
    </location>
</feature>
<accession>A0A1Y2CM77</accession>
<sequence>MTTLTPPESTPTSSQNTLEQRTARAKQIQERMQSLLKLIKTSSDASTDILQHTLFNDLTRENSVTTLHKPSPLDTLEPSQPFSKAKSDDLYQVLENRFIHQNSNHNNNEHRDPPSGPATAPQRNHSRNTSDGVTTKLNTMDPNDTIPPPPNDTVTPHSPQPSPPPPPPTPTRRRKSHFRLGSTSPTTHHSPPPKPLATTTLYISEDEESVVCYDEPAHLMIGRPVSILSRSTGRSSGSRRVFSQRRRRRRRRRTEVSVHVDLGAGGGGGGRGGRSRAAVEEWEDVNSPVGVVGEWKGWFGKPRTGEVWEKRGKGVGVYVGRSSGGGAVEEKEKEEGGKGVSLLRQVGKSLKNLIVGSALGTGSLGGLRRRGSLFFDDIPPPPPTQPDPPSVPPIQTQTPSLTNATSRSASVASPTTIPSVPSMVWTFSNRSEAAPAIRQEVTPPPPPPSVPEIEYIGQARRTGLALGGERSMTVKSLGITHHSNIDLRQRSESTEGVGAWWKHAQVGTASASSGSVGVLGSRNLRAVGGGVGVF</sequence>
<feature type="compositionally biased region" description="Pro residues" evidence="1">
    <location>
        <begin position="158"/>
        <end position="170"/>
    </location>
</feature>
<evidence type="ECO:0000256" key="1">
    <source>
        <dbReference type="SAM" id="MobiDB-lite"/>
    </source>
</evidence>
<dbReference type="PANTHER" id="PTHR48125">
    <property type="entry name" value="LP07818P1"/>
    <property type="match status" value="1"/>
</dbReference>
<dbReference type="Proteomes" id="UP000193642">
    <property type="component" value="Unassembled WGS sequence"/>
</dbReference>
<name>A0A1Y2CM77_9FUNG</name>
<feature type="region of interest" description="Disordered" evidence="1">
    <location>
        <begin position="1"/>
        <end position="28"/>
    </location>
</feature>
<evidence type="ECO:0000313" key="3">
    <source>
        <dbReference type="Proteomes" id="UP000193642"/>
    </source>
</evidence>
<gene>
    <name evidence="2" type="ORF">BCR33DRAFT_764457</name>
</gene>
<dbReference type="PANTHER" id="PTHR48125:SF12">
    <property type="entry name" value="AT HOOK TRANSCRIPTION FACTOR FAMILY-RELATED"/>
    <property type="match status" value="1"/>
</dbReference>
<comment type="caution">
    <text evidence="2">The sequence shown here is derived from an EMBL/GenBank/DDBJ whole genome shotgun (WGS) entry which is preliminary data.</text>
</comment>
<evidence type="ECO:0000313" key="2">
    <source>
        <dbReference type="EMBL" id="ORY47465.1"/>
    </source>
</evidence>
<feature type="compositionally biased region" description="Basic residues" evidence="1">
    <location>
        <begin position="242"/>
        <end position="253"/>
    </location>
</feature>
<proteinExistence type="predicted"/>
<dbReference type="AlphaFoldDB" id="A0A1Y2CM77"/>
<feature type="compositionally biased region" description="Polar residues" evidence="1">
    <location>
        <begin position="398"/>
        <end position="415"/>
    </location>
</feature>
<feature type="compositionally biased region" description="Polar residues" evidence="1">
    <location>
        <begin position="121"/>
        <end position="137"/>
    </location>
</feature>
<feature type="compositionally biased region" description="Low complexity" evidence="1">
    <location>
        <begin position="1"/>
        <end position="14"/>
    </location>
</feature>
<organism evidence="2 3">
    <name type="scientific">Rhizoclosmatium globosum</name>
    <dbReference type="NCBI Taxonomy" id="329046"/>
    <lineage>
        <taxon>Eukaryota</taxon>
        <taxon>Fungi</taxon>
        <taxon>Fungi incertae sedis</taxon>
        <taxon>Chytridiomycota</taxon>
        <taxon>Chytridiomycota incertae sedis</taxon>
        <taxon>Chytridiomycetes</taxon>
        <taxon>Chytridiales</taxon>
        <taxon>Chytriomycetaceae</taxon>
        <taxon>Rhizoclosmatium</taxon>
    </lineage>
</organism>
<feature type="compositionally biased region" description="Low complexity" evidence="1">
    <location>
        <begin position="229"/>
        <end position="241"/>
    </location>
</feature>